<reference evidence="2 3" key="1">
    <citation type="journal article" date="2017" name="Biotechnol. Biofuels">
        <title>Differential beta-glucosidase expression as a function of carbon source availability in Talaromyces amestolkiae: a genomic and proteomic approach.</title>
        <authorList>
            <person name="de Eugenio L.I."/>
            <person name="Mendez-Liter J.A."/>
            <person name="Nieto-Dominguez M."/>
            <person name="Alonso L."/>
            <person name="Gil-Munoz J."/>
            <person name="Barriuso J."/>
            <person name="Prieto A."/>
            <person name="Martinez M.J."/>
        </authorList>
    </citation>
    <scope>NUCLEOTIDE SEQUENCE [LARGE SCALE GENOMIC DNA]</scope>
    <source>
        <strain evidence="2 3">CIB</strain>
    </source>
</reference>
<organism evidence="2 3">
    <name type="scientific">Talaromyces amestolkiae</name>
    <dbReference type="NCBI Taxonomy" id="1196081"/>
    <lineage>
        <taxon>Eukaryota</taxon>
        <taxon>Fungi</taxon>
        <taxon>Dikarya</taxon>
        <taxon>Ascomycota</taxon>
        <taxon>Pezizomycotina</taxon>
        <taxon>Eurotiomycetes</taxon>
        <taxon>Eurotiomycetidae</taxon>
        <taxon>Eurotiales</taxon>
        <taxon>Trichocomaceae</taxon>
        <taxon>Talaromyces</taxon>
        <taxon>Talaromyces sect. Talaromyces</taxon>
    </lineage>
</organism>
<dbReference type="Gene3D" id="3.10.450.50">
    <property type="match status" value="1"/>
</dbReference>
<evidence type="ECO:0000313" key="3">
    <source>
        <dbReference type="Proteomes" id="UP000249363"/>
    </source>
</evidence>
<dbReference type="InterPro" id="IPR050977">
    <property type="entry name" value="Fungal_Meroterpenoid_Isomerase"/>
</dbReference>
<dbReference type="GeneID" id="63798492"/>
<dbReference type="RefSeq" id="XP_040737780.1">
    <property type="nucleotide sequence ID" value="XM_040882176.1"/>
</dbReference>
<dbReference type="OrthoDB" id="3758478at2759"/>
<dbReference type="AlphaFoldDB" id="A0A364LBR8"/>
<evidence type="ECO:0000256" key="1">
    <source>
        <dbReference type="ARBA" id="ARBA00005179"/>
    </source>
</evidence>
<comment type="caution">
    <text evidence="2">The sequence shown here is derived from an EMBL/GenBank/DDBJ whole genome shotgun (WGS) entry which is preliminary data.</text>
</comment>
<dbReference type="PANTHER" id="PTHR39598">
    <property type="entry name" value="AUSTINOL SYNTHESIS PROTEIN F-RELATED"/>
    <property type="match status" value="1"/>
</dbReference>
<protein>
    <recommendedName>
        <fullName evidence="4">SnoaL-like domain-containing protein</fullName>
    </recommendedName>
</protein>
<evidence type="ECO:0000313" key="2">
    <source>
        <dbReference type="EMBL" id="RAO73266.1"/>
    </source>
</evidence>
<comment type="pathway">
    <text evidence="1">Secondary metabolite biosynthesis.</text>
</comment>
<proteinExistence type="predicted"/>
<sequence length="173" mass="18975">MAPTIREKLVALAYKFAATVNDGDMDASMAIRTENCLTHQCCPSLNTKPLTNNDIRAYFDEWTKIGINSKFSITDERFMVVDDVAKRVSFRAVGSADTIGGPYENDILVILQATDDCALVAEIWEYFDAIIKKELLDRLTAVQAASGLNRYAVSTAPENHGVPSAKIEPKVAA</sequence>
<dbReference type="SUPFAM" id="SSF54427">
    <property type="entry name" value="NTF2-like"/>
    <property type="match status" value="1"/>
</dbReference>
<accession>A0A364LBR8</accession>
<evidence type="ECO:0008006" key="4">
    <source>
        <dbReference type="Google" id="ProtNLM"/>
    </source>
</evidence>
<dbReference type="Proteomes" id="UP000249363">
    <property type="component" value="Unassembled WGS sequence"/>
</dbReference>
<dbReference type="PANTHER" id="PTHR39598:SF1">
    <property type="entry name" value="AUSTINOID BIOSYNTHESIS CLUSTERS PROTEIN F-RELATED"/>
    <property type="match status" value="1"/>
</dbReference>
<dbReference type="EMBL" id="MIKG01000023">
    <property type="protein sequence ID" value="RAO73266.1"/>
    <property type="molecule type" value="Genomic_DNA"/>
</dbReference>
<name>A0A364LBR8_TALAM</name>
<dbReference type="InterPro" id="IPR032710">
    <property type="entry name" value="NTF2-like_dom_sf"/>
</dbReference>
<gene>
    <name evidence="2" type="ORF">BHQ10_009278</name>
</gene>
<dbReference type="STRING" id="1196081.A0A364LBR8"/>
<keyword evidence="3" id="KW-1185">Reference proteome</keyword>